<reference evidence="4 5" key="1">
    <citation type="submission" date="2021-06" db="EMBL/GenBank/DDBJ databases">
        <authorList>
            <person name="Palmer J.M."/>
        </authorList>
    </citation>
    <scope>NUCLEOTIDE SEQUENCE [LARGE SCALE GENOMIC DNA]</scope>
    <source>
        <strain evidence="4 5">CL_MEX2019</strain>
        <tissue evidence="4">Muscle</tissue>
    </source>
</reference>
<dbReference type="Proteomes" id="UP001352852">
    <property type="component" value="Unassembled WGS sequence"/>
</dbReference>
<keyword evidence="5" id="KW-1185">Reference proteome</keyword>
<proteinExistence type="predicted"/>
<sequence>PAPALEASHSLEERLQQLQSSAPDSEALVREISGHWKKHLECLEKTEPSEDGAAPAPASEASESTSPVSLMTPNSTPAPEAPASPQQNHQDQTEVQREEEEEGAHVSLVDRLSEAEEKIKVLHSSLNTAQTELLDLRCKYNQEMANKKAEVNAIIVNLEKANQASTVSLCTFL</sequence>
<evidence type="ECO:0000256" key="1">
    <source>
        <dbReference type="ARBA" id="ARBA00023054"/>
    </source>
</evidence>
<comment type="caution">
    <text evidence="4">The sequence shown here is derived from an EMBL/GenBank/DDBJ whole genome shotgun (WGS) entry which is preliminary data.</text>
</comment>
<dbReference type="EMBL" id="JAHUTJ010067594">
    <property type="protein sequence ID" value="MED6291201.1"/>
    <property type="molecule type" value="Genomic_DNA"/>
</dbReference>
<feature type="region of interest" description="Disordered" evidence="3">
    <location>
        <begin position="41"/>
        <end position="105"/>
    </location>
</feature>
<evidence type="ECO:0000256" key="2">
    <source>
        <dbReference type="SAM" id="Coils"/>
    </source>
</evidence>
<evidence type="ECO:0000313" key="5">
    <source>
        <dbReference type="Proteomes" id="UP001352852"/>
    </source>
</evidence>
<feature type="compositionally biased region" description="Polar residues" evidence="3">
    <location>
        <begin position="68"/>
        <end position="77"/>
    </location>
</feature>
<evidence type="ECO:0000256" key="3">
    <source>
        <dbReference type="SAM" id="MobiDB-lite"/>
    </source>
</evidence>
<evidence type="ECO:0000313" key="4">
    <source>
        <dbReference type="EMBL" id="MED6291201.1"/>
    </source>
</evidence>
<feature type="non-terminal residue" evidence="4">
    <location>
        <position position="1"/>
    </location>
</feature>
<keyword evidence="1 2" id="KW-0175">Coiled coil</keyword>
<feature type="region of interest" description="Disordered" evidence="3">
    <location>
        <begin position="1"/>
        <end position="27"/>
    </location>
</feature>
<accession>A0ABU7EVH2</accession>
<organism evidence="4 5">
    <name type="scientific">Characodon lateralis</name>
    <dbReference type="NCBI Taxonomy" id="208331"/>
    <lineage>
        <taxon>Eukaryota</taxon>
        <taxon>Metazoa</taxon>
        <taxon>Chordata</taxon>
        <taxon>Craniata</taxon>
        <taxon>Vertebrata</taxon>
        <taxon>Euteleostomi</taxon>
        <taxon>Actinopterygii</taxon>
        <taxon>Neopterygii</taxon>
        <taxon>Teleostei</taxon>
        <taxon>Neoteleostei</taxon>
        <taxon>Acanthomorphata</taxon>
        <taxon>Ovalentaria</taxon>
        <taxon>Atherinomorphae</taxon>
        <taxon>Cyprinodontiformes</taxon>
        <taxon>Goodeidae</taxon>
        <taxon>Characodon</taxon>
    </lineage>
</organism>
<gene>
    <name evidence="4" type="ORF">CHARACLAT_020973</name>
</gene>
<feature type="compositionally biased region" description="Low complexity" evidence="3">
    <location>
        <begin position="51"/>
        <end position="67"/>
    </location>
</feature>
<protein>
    <submittedName>
        <fullName evidence="4">Uncharacterized protein</fullName>
    </submittedName>
</protein>
<feature type="coiled-coil region" evidence="2">
    <location>
        <begin position="112"/>
        <end position="164"/>
    </location>
</feature>
<dbReference type="PANTHER" id="PTHR14043:SF5">
    <property type="entry name" value="HOMEOBOX PROTEIN CUT-LIKE 2"/>
    <property type="match status" value="1"/>
</dbReference>
<name>A0ABU7EVH2_9TELE</name>
<dbReference type="PANTHER" id="PTHR14043">
    <property type="entry name" value="CCAAT DISPLACEMENT PROTEIN-RELATED"/>
    <property type="match status" value="1"/>
</dbReference>